<reference evidence="2" key="1">
    <citation type="submission" date="2016-11" db="EMBL/GenBank/DDBJ databases">
        <authorList>
            <person name="Shukria A."/>
            <person name="Stevens D.C."/>
        </authorList>
    </citation>
    <scope>NUCLEOTIDE SEQUENCE [LARGE SCALE GENOMIC DNA]</scope>
    <source>
        <strain evidence="2">Cbfe23</strain>
    </source>
</reference>
<dbReference type="Gene3D" id="3.40.50.1460">
    <property type="match status" value="1"/>
</dbReference>
<proteinExistence type="predicted"/>
<organism evidence="1 2">
    <name type="scientific">Cystobacter ferrugineus</name>
    <dbReference type="NCBI Taxonomy" id="83449"/>
    <lineage>
        <taxon>Bacteria</taxon>
        <taxon>Pseudomonadati</taxon>
        <taxon>Myxococcota</taxon>
        <taxon>Myxococcia</taxon>
        <taxon>Myxococcales</taxon>
        <taxon>Cystobacterineae</taxon>
        <taxon>Archangiaceae</taxon>
        <taxon>Cystobacter</taxon>
    </lineage>
</organism>
<dbReference type="Proteomes" id="UP000182229">
    <property type="component" value="Unassembled WGS sequence"/>
</dbReference>
<dbReference type="STRING" id="83449.BON30_34745"/>
<dbReference type="InterPro" id="IPR018247">
    <property type="entry name" value="EF_Hand_1_Ca_BS"/>
</dbReference>
<evidence type="ECO:0000313" key="1">
    <source>
        <dbReference type="EMBL" id="OJH36309.1"/>
    </source>
</evidence>
<accession>A0A1L9B225</accession>
<reference evidence="1 2" key="2">
    <citation type="submission" date="2016-12" db="EMBL/GenBank/DDBJ databases">
        <title>Draft Genome Sequence of Cystobacter ferrugineus Strain Cbfe23.</title>
        <authorList>
            <person name="Akbar S."/>
            <person name="Dowd S.E."/>
            <person name="Stevens D.C."/>
        </authorList>
    </citation>
    <scope>NUCLEOTIDE SEQUENCE [LARGE SCALE GENOMIC DNA]</scope>
    <source>
        <strain evidence="1 2">Cbfe23</strain>
    </source>
</reference>
<sequence>MTRGPLPRPLPPRDTPPRMRLLRCALVMGWATLLVGTTASAAPERVTYALILANNIGTEPRQAPLRYADDDGARYYELLSPRARETVLLSVLDAETQALHPGLAARTAPPTRASLQQALGRLNARMAEDKARGDIPVLYFIFTGHGQRGAAGEGAVSLLDGAFTRTDLYNQVLAPSQASLVHLIVDACDSYYFVHSRGALPMAPARVEAVRERLATRELTRYPHVGTVLSTSREQESHEWSAIRSGVFSHQVLSALAGAADVNADGRVEYSELQAFIAAANQGVNDVRGRLEVSIQPPALDRAAPLVDLSHRTGLGFLLLTPGLEGRVWVEDARGIRVAELNKERERSLVLGLPPGRGYFLRAPGREAPFQFVRAGAVVDARSLAWREQSFAARGALEDAFRDKLFSVPFGPHFYEGYMASLGQSPVAPEQQADLTP</sequence>
<protein>
    <recommendedName>
        <fullName evidence="3">EF-hand domain-containing protein</fullName>
    </recommendedName>
</protein>
<comment type="caution">
    <text evidence="1">The sequence shown here is derived from an EMBL/GenBank/DDBJ whole genome shotgun (WGS) entry which is preliminary data.</text>
</comment>
<name>A0A1L9B225_9BACT</name>
<evidence type="ECO:0000313" key="2">
    <source>
        <dbReference type="Proteomes" id="UP000182229"/>
    </source>
</evidence>
<dbReference type="PROSITE" id="PS00018">
    <property type="entry name" value="EF_HAND_1"/>
    <property type="match status" value="1"/>
</dbReference>
<dbReference type="EMBL" id="MPIN01000011">
    <property type="protein sequence ID" value="OJH36309.1"/>
    <property type="molecule type" value="Genomic_DNA"/>
</dbReference>
<dbReference type="AlphaFoldDB" id="A0A1L9B225"/>
<gene>
    <name evidence="1" type="ORF">BON30_34745</name>
</gene>
<keyword evidence="2" id="KW-1185">Reference proteome</keyword>
<evidence type="ECO:0008006" key="3">
    <source>
        <dbReference type="Google" id="ProtNLM"/>
    </source>
</evidence>